<sequence length="55" mass="5926">MTAQIPNRTPSAAVPALPRYEATDLTCGGDLAEIVLGDQIYRLRITKAGKLILTK</sequence>
<dbReference type="Gene3D" id="2.10.70.10">
    <property type="entry name" value="Complement Module, domain 1"/>
    <property type="match status" value="1"/>
</dbReference>
<dbReference type="EMBL" id="FWYD01000008">
    <property type="protein sequence ID" value="SMC84919.1"/>
    <property type="molecule type" value="Genomic_DNA"/>
</dbReference>
<evidence type="ECO:0000313" key="1">
    <source>
        <dbReference type="EMBL" id="SMC84919.1"/>
    </source>
</evidence>
<organism evidence="1 2">
    <name type="scientific">Primorskyibacter flagellatus</name>
    <dbReference type="NCBI Taxonomy" id="1387277"/>
    <lineage>
        <taxon>Bacteria</taxon>
        <taxon>Pseudomonadati</taxon>
        <taxon>Pseudomonadota</taxon>
        <taxon>Alphaproteobacteria</taxon>
        <taxon>Rhodobacterales</taxon>
        <taxon>Roseobacteraceae</taxon>
        <taxon>Primorskyibacter</taxon>
    </lineage>
</organism>
<dbReference type="OrthoDB" id="7691333at2"/>
<reference evidence="1 2" key="1">
    <citation type="submission" date="2017-04" db="EMBL/GenBank/DDBJ databases">
        <authorList>
            <person name="Afonso C.L."/>
            <person name="Miller P.J."/>
            <person name="Scott M.A."/>
            <person name="Spackman E."/>
            <person name="Goraichik I."/>
            <person name="Dimitrov K.M."/>
            <person name="Suarez D.L."/>
            <person name="Swayne D.E."/>
        </authorList>
    </citation>
    <scope>NUCLEOTIDE SEQUENCE [LARGE SCALE GENOMIC DNA]</scope>
    <source>
        <strain evidence="1 2">CGMCC 1.12644</strain>
    </source>
</reference>
<evidence type="ECO:0000313" key="2">
    <source>
        <dbReference type="Proteomes" id="UP000192330"/>
    </source>
</evidence>
<gene>
    <name evidence="1" type="ORF">SAMN06295998_10847</name>
</gene>
<dbReference type="Pfam" id="PF10636">
    <property type="entry name" value="hemP"/>
    <property type="match status" value="1"/>
</dbReference>
<proteinExistence type="predicted"/>
<keyword evidence="2" id="KW-1185">Reference proteome</keyword>
<protein>
    <submittedName>
        <fullName evidence="1">Hemin uptake protein HemP</fullName>
    </submittedName>
</protein>
<name>A0A1W2CI70_9RHOB</name>
<dbReference type="RefSeq" id="WP_084353221.1">
    <property type="nucleotide sequence ID" value="NZ_FWYD01000008.1"/>
</dbReference>
<dbReference type="AlphaFoldDB" id="A0A1W2CI70"/>
<dbReference type="STRING" id="1387277.SAMN06295998_10847"/>
<accession>A0A1W2CI70</accession>
<dbReference type="InterPro" id="IPR019600">
    <property type="entry name" value="Hemin_uptake_protein_HemP"/>
</dbReference>
<dbReference type="Proteomes" id="UP000192330">
    <property type="component" value="Unassembled WGS sequence"/>
</dbReference>